<evidence type="ECO:0000256" key="1">
    <source>
        <dbReference type="ARBA" id="ARBA00004613"/>
    </source>
</evidence>
<gene>
    <name evidence="5" type="ORF">R2D22_08145</name>
</gene>
<dbReference type="EMBL" id="CP137573">
    <property type="protein sequence ID" value="WOX21359.1"/>
    <property type="molecule type" value="Genomic_DNA"/>
</dbReference>
<dbReference type="InterPro" id="IPR001343">
    <property type="entry name" value="Hemolysn_Ca-bd"/>
</dbReference>
<dbReference type="PANTHER" id="PTHR38340">
    <property type="entry name" value="S-LAYER PROTEIN"/>
    <property type="match status" value="1"/>
</dbReference>
<protein>
    <submittedName>
        <fullName evidence="5">Calcium-binding protein</fullName>
    </submittedName>
</protein>
<proteinExistence type="predicted"/>
<evidence type="ECO:0000256" key="2">
    <source>
        <dbReference type="ARBA" id="ARBA00022525"/>
    </source>
</evidence>
<dbReference type="PRINTS" id="PR00313">
    <property type="entry name" value="CABNDNGRPT"/>
</dbReference>
<feature type="signal peptide" evidence="3">
    <location>
        <begin position="1"/>
        <end position="33"/>
    </location>
</feature>
<keyword evidence="2" id="KW-0964">Secreted</keyword>
<comment type="subcellular location">
    <subcellularLocation>
        <location evidence="1">Secreted</location>
    </subcellularLocation>
</comment>
<dbReference type="Gene3D" id="2.80.10.50">
    <property type="match status" value="2"/>
</dbReference>
<dbReference type="PANTHER" id="PTHR38340:SF1">
    <property type="entry name" value="S-LAYER PROTEIN"/>
    <property type="match status" value="1"/>
</dbReference>
<dbReference type="Pfam" id="PF01345">
    <property type="entry name" value="DUF11"/>
    <property type="match status" value="1"/>
</dbReference>
<dbReference type="NCBIfam" id="TIGR01451">
    <property type="entry name" value="B_ant_repeat"/>
    <property type="match status" value="1"/>
</dbReference>
<dbReference type="SUPFAM" id="SSF51120">
    <property type="entry name" value="beta-Roll"/>
    <property type="match status" value="1"/>
</dbReference>
<feature type="domain" description="DUF11" evidence="4">
    <location>
        <begin position="430"/>
        <end position="546"/>
    </location>
</feature>
<dbReference type="Pfam" id="PF00353">
    <property type="entry name" value="HemolysinCabind"/>
    <property type="match status" value="2"/>
</dbReference>
<evidence type="ECO:0000259" key="4">
    <source>
        <dbReference type="Pfam" id="PF01345"/>
    </source>
</evidence>
<keyword evidence="6" id="KW-1185">Reference proteome</keyword>
<keyword evidence="3" id="KW-0732">Signal</keyword>
<dbReference type="Proteomes" id="UP001301731">
    <property type="component" value="Chromosome"/>
</dbReference>
<dbReference type="InterPro" id="IPR013431">
    <property type="entry name" value="Delta_60_rpt"/>
</dbReference>
<dbReference type="SUPFAM" id="SSF101898">
    <property type="entry name" value="NHL repeat"/>
    <property type="match status" value="1"/>
</dbReference>
<dbReference type="InterPro" id="IPR047589">
    <property type="entry name" value="DUF11_rpt"/>
</dbReference>
<dbReference type="NCBIfam" id="TIGR02608">
    <property type="entry name" value="delta_60_rpt"/>
    <property type="match status" value="5"/>
</dbReference>
<feature type="chain" id="PRO_5045663105" evidence="3">
    <location>
        <begin position="34"/>
        <end position="662"/>
    </location>
</feature>
<accession>A0ABZ0LRC7</accession>
<dbReference type="InterPro" id="IPR050557">
    <property type="entry name" value="RTX_toxin/Mannuronan_C5-epim"/>
</dbReference>
<dbReference type="InterPro" id="IPR001434">
    <property type="entry name" value="OmcB-like_DUF11"/>
</dbReference>
<sequence>MPLHPPPCRAVRIGALIATSMALVLSLPGVATAAPGDLDPSFGGDGVVNIAVAPSEFNEDVLVQPDGKILTLSSGEDPEIPSDFYLLRRNADGSPDTTFGNGGVVVTDFGGSADEARGMGLIGGKIVAVGTRQADSGDAPQIAAARYNMDGSLDTSFGGDGTVLTRLGGTVPTSANVVLSGNDGGILVGGVYGGNAMVASITAAGVPEAGFGEDGSGKTVFTFAGGESAINDMTFIGGEQILAVGSSPAGFGLMRFYQVAGGPDPTFGDNGKVASPFGNAAQSVAVHGADRYVVAGSSGSGAGSEFAVARYDFDGNFDTTFDGDGRVTTGFGGSGAVGNDMAVQADGKIVVAGGGNGDVAVARYNTNGSLDTTFGGDGRVTTDLGRIFDEAHAVALQSDGKIVVSGSNFDDQALVRYLVDAGPPPPPSVDVSVTKTGPATVSLGDSATYTIRVTNNSTTTTATAVSISDTLTGGSGTILSATASQGGPCTVNPTTMTCRLGNLAPGASATVTVVAEPRATGTLTDWVATAAVETDPNPANNNANAATTVNNSRGCTIVGTSNFETINGTAGNDVICALSGNDTVYGNAGNDTVYGGAGNDYISGGLGTDRLFGQAGNDWLAGESGNDNLNSQDGVGANDAVDGGAGLDTCTTDANDYRYNCP</sequence>
<dbReference type="InterPro" id="IPR011049">
    <property type="entry name" value="Serralysin-like_metalloprot_C"/>
</dbReference>
<dbReference type="Pfam" id="PF17164">
    <property type="entry name" value="DUF5122"/>
    <property type="match status" value="4"/>
</dbReference>
<evidence type="ECO:0000256" key="3">
    <source>
        <dbReference type="SAM" id="SignalP"/>
    </source>
</evidence>
<reference evidence="5 6" key="1">
    <citation type="submission" date="2023-10" db="EMBL/GenBank/DDBJ databases">
        <title>The genome sequence of Streptomyces sp. HUAS YS2.</title>
        <authorList>
            <person name="Mo P."/>
        </authorList>
    </citation>
    <scope>NUCLEOTIDE SEQUENCE [LARGE SCALE GENOMIC DNA]</scope>
    <source>
        <strain evidence="5 6">HUAS YS2</strain>
    </source>
</reference>
<dbReference type="Gene3D" id="2.150.10.10">
    <property type="entry name" value="Serralysin-like metalloprotease, C-terminal"/>
    <property type="match status" value="1"/>
</dbReference>
<evidence type="ECO:0000313" key="5">
    <source>
        <dbReference type="EMBL" id="WOX21359.1"/>
    </source>
</evidence>
<dbReference type="RefSeq" id="WP_318102250.1">
    <property type="nucleotide sequence ID" value="NZ_CP137573.1"/>
</dbReference>
<name>A0ABZ0LRC7_9ACTN</name>
<organism evidence="5 6">
    <name type="scientific">Streptomyces solicathayae</name>
    <dbReference type="NCBI Taxonomy" id="3081768"/>
    <lineage>
        <taxon>Bacteria</taxon>
        <taxon>Bacillati</taxon>
        <taxon>Actinomycetota</taxon>
        <taxon>Actinomycetes</taxon>
        <taxon>Kitasatosporales</taxon>
        <taxon>Streptomycetaceae</taxon>
        <taxon>Streptomyces</taxon>
    </lineage>
</organism>
<evidence type="ECO:0000313" key="6">
    <source>
        <dbReference type="Proteomes" id="UP001301731"/>
    </source>
</evidence>